<evidence type="ECO:0000313" key="4">
    <source>
        <dbReference type="Proteomes" id="UP000289650"/>
    </source>
</evidence>
<feature type="region of interest" description="Disordered" evidence="1">
    <location>
        <begin position="1"/>
        <end position="24"/>
    </location>
</feature>
<dbReference type="AlphaFoldDB" id="A0A4Q2AEP2"/>
<evidence type="ECO:0000256" key="1">
    <source>
        <dbReference type="SAM" id="MobiDB-lite"/>
    </source>
</evidence>
<keyword evidence="2" id="KW-1133">Transmembrane helix</keyword>
<keyword evidence="2" id="KW-0472">Membrane</keyword>
<name>A0A4Q2AEP2_9BURK</name>
<gene>
    <name evidence="3" type="ORF">D1006_21745</name>
</gene>
<protein>
    <submittedName>
        <fullName evidence="3">DUF2946 domain-containing protein</fullName>
    </submittedName>
</protein>
<dbReference type="InterPro" id="IPR021333">
    <property type="entry name" value="DUF2946"/>
</dbReference>
<keyword evidence="2" id="KW-0812">Transmembrane</keyword>
<sequence>MRVPISTTASAAIPTPATDRRPAVSVPSSLSSVARSMRRAAWVAIFAVLLNALAPAITSVQAAWRDDAETTRAVLQLAHLADESHGAHADLAGTPAHDTGTHHVHGDDTCPFCHVHAGSFGLPPLPPQAVPLLAFAERPPAARARMLRHVPPWPHAFSRGPPRAG</sequence>
<dbReference type="Pfam" id="PF11162">
    <property type="entry name" value="DUF2946"/>
    <property type="match status" value="1"/>
</dbReference>
<evidence type="ECO:0000313" key="3">
    <source>
        <dbReference type="EMBL" id="RXV67858.1"/>
    </source>
</evidence>
<accession>A0A4Q2AEP2</accession>
<proteinExistence type="predicted"/>
<organism evidence="3 4">
    <name type="scientific">Burkholderia stabilis</name>
    <dbReference type="NCBI Taxonomy" id="95485"/>
    <lineage>
        <taxon>Bacteria</taxon>
        <taxon>Pseudomonadati</taxon>
        <taxon>Pseudomonadota</taxon>
        <taxon>Betaproteobacteria</taxon>
        <taxon>Burkholderiales</taxon>
        <taxon>Burkholderiaceae</taxon>
        <taxon>Burkholderia</taxon>
        <taxon>Burkholderia cepacia complex</taxon>
    </lineage>
</organism>
<dbReference type="EMBL" id="QWEX01000002">
    <property type="protein sequence ID" value="RXV67858.1"/>
    <property type="molecule type" value="Genomic_DNA"/>
</dbReference>
<dbReference type="Proteomes" id="UP000289650">
    <property type="component" value="Unassembled WGS sequence"/>
</dbReference>
<comment type="caution">
    <text evidence="3">The sequence shown here is derived from an EMBL/GenBank/DDBJ whole genome shotgun (WGS) entry which is preliminary data.</text>
</comment>
<feature type="transmembrane region" description="Helical" evidence="2">
    <location>
        <begin position="40"/>
        <end position="64"/>
    </location>
</feature>
<reference evidence="3 4" key="1">
    <citation type="submission" date="2018-08" db="EMBL/GenBank/DDBJ databases">
        <title>Mountain-cultivated ginseng endophyte, Burkholderia stabilis and its activity against ginseng root rot disease.</title>
        <authorList>
            <person name="Tapan Kumar M."/>
            <person name="Bae H."/>
            <person name="Shanmugam G."/>
            <person name="Jeon J."/>
        </authorList>
    </citation>
    <scope>NUCLEOTIDE SEQUENCE [LARGE SCALE GENOMIC DNA]</scope>
    <source>
        <strain evidence="3 4">EB159</strain>
    </source>
</reference>
<evidence type="ECO:0000256" key="2">
    <source>
        <dbReference type="SAM" id="Phobius"/>
    </source>
</evidence>